<gene>
    <name evidence="2" type="ORF">SAMN04489723_106229</name>
</gene>
<feature type="chain" id="PRO_5011669675" description="Glycosyl hydrolases family 43" evidence="1">
    <location>
        <begin position="25"/>
        <end position="348"/>
    </location>
</feature>
<protein>
    <recommendedName>
        <fullName evidence="4">Glycosyl hydrolases family 43</fullName>
    </recommendedName>
</protein>
<dbReference type="RefSeq" id="WP_092896994.1">
    <property type="nucleotide sequence ID" value="NZ_FOKK01000006.1"/>
</dbReference>
<dbReference type="CDD" id="cd08994">
    <property type="entry name" value="GH43_62_32_68_117_130-like"/>
    <property type="match status" value="1"/>
</dbReference>
<feature type="signal peptide" evidence="1">
    <location>
        <begin position="1"/>
        <end position="24"/>
    </location>
</feature>
<evidence type="ECO:0000313" key="2">
    <source>
        <dbReference type="EMBL" id="SFB27533.1"/>
    </source>
</evidence>
<keyword evidence="3" id="KW-1185">Reference proteome</keyword>
<proteinExistence type="predicted"/>
<dbReference type="OrthoDB" id="9794572at2"/>
<reference evidence="2 3" key="1">
    <citation type="submission" date="2016-10" db="EMBL/GenBank/DDBJ databases">
        <authorList>
            <person name="de Groot N.N."/>
        </authorList>
    </citation>
    <scope>NUCLEOTIDE SEQUENCE [LARGE SCALE GENOMIC DNA]</scope>
    <source>
        <strain evidence="2 3">DSM 23399</strain>
    </source>
</reference>
<dbReference type="AlphaFoldDB" id="A0A1I0ZTJ3"/>
<dbReference type="STRING" id="237018.SAMN04489723_106229"/>
<evidence type="ECO:0000313" key="3">
    <source>
        <dbReference type="Proteomes" id="UP000198790"/>
    </source>
</evidence>
<dbReference type="InterPro" id="IPR023296">
    <property type="entry name" value="Glyco_hydro_beta-prop_sf"/>
</dbReference>
<dbReference type="EMBL" id="FOKK01000006">
    <property type="protein sequence ID" value="SFB27533.1"/>
    <property type="molecule type" value="Genomic_DNA"/>
</dbReference>
<sequence length="348" mass="39077">MYNKTLSSLFIFVLFAFSSGRLFAQNKQFADSWEYMGIAVEEPGFTIWGTSPVMDDEGNVHLFVARWPGDKVNPDWRSASEIAHYVGSNPEGPFSFSDVAVAGTGLDTWDKYGAHNPTISRVEDKYVLLYIANDNPSQPPHPSNQKIGMAIADSPYGPWNKVNKDGLILDTPKNPAYWNYEASNGVNNPALLKHPDGGYFLYFKSEKSRMGLAVAENLEGPYVQMPFPVTSNDQNIEDGYAFMYEGKFALLTTDNHGIIEAGGGLLWTSEDGITFDTYEKGFHRINAYLDFDQEKVAIYYGPMNATYSKFERPQLLLVDGEVNYMYVPSGHNIFGRKNTVSYVLKFKK</sequence>
<organism evidence="2 3">
    <name type="scientific">Algoriphagus aquimarinus</name>
    <dbReference type="NCBI Taxonomy" id="237018"/>
    <lineage>
        <taxon>Bacteria</taxon>
        <taxon>Pseudomonadati</taxon>
        <taxon>Bacteroidota</taxon>
        <taxon>Cytophagia</taxon>
        <taxon>Cytophagales</taxon>
        <taxon>Cyclobacteriaceae</taxon>
        <taxon>Algoriphagus</taxon>
    </lineage>
</organism>
<keyword evidence="1" id="KW-0732">Signal</keyword>
<dbReference type="SUPFAM" id="SSF75005">
    <property type="entry name" value="Arabinanase/levansucrase/invertase"/>
    <property type="match status" value="2"/>
</dbReference>
<dbReference type="Gene3D" id="2.115.10.20">
    <property type="entry name" value="Glycosyl hydrolase domain, family 43"/>
    <property type="match status" value="1"/>
</dbReference>
<evidence type="ECO:0008006" key="4">
    <source>
        <dbReference type="Google" id="ProtNLM"/>
    </source>
</evidence>
<name>A0A1I0ZTJ3_9BACT</name>
<evidence type="ECO:0000256" key="1">
    <source>
        <dbReference type="SAM" id="SignalP"/>
    </source>
</evidence>
<accession>A0A1I0ZTJ3</accession>
<dbReference type="Proteomes" id="UP000198790">
    <property type="component" value="Unassembled WGS sequence"/>
</dbReference>